<feature type="compositionally biased region" description="Pro residues" evidence="1">
    <location>
        <begin position="36"/>
        <end position="46"/>
    </location>
</feature>
<reference evidence="3" key="2">
    <citation type="journal article" date="2008" name="Nucleic Acids Res.">
        <title>The rice annotation project database (RAP-DB): 2008 update.</title>
        <authorList>
            <consortium name="The rice annotation project (RAP)"/>
        </authorList>
    </citation>
    <scope>GENOME REANNOTATION</scope>
    <source>
        <strain evidence="3">cv. Nipponbare</strain>
    </source>
</reference>
<evidence type="ECO:0000256" key="1">
    <source>
        <dbReference type="SAM" id="MobiDB-lite"/>
    </source>
</evidence>
<dbReference type="EMBL" id="AP004634">
    <property type="protein sequence ID" value="BAD05350.1"/>
    <property type="molecule type" value="Genomic_DNA"/>
</dbReference>
<proteinExistence type="predicted"/>
<accession>Q6ZBF2</accession>
<evidence type="ECO:0000313" key="2">
    <source>
        <dbReference type="EMBL" id="BAD05350.1"/>
    </source>
</evidence>
<gene>
    <name evidence="2" type="primary">P0671F11.14</name>
</gene>
<name>Q6ZBF2_ORYSJ</name>
<protein>
    <submittedName>
        <fullName evidence="2">Uncharacterized protein</fullName>
    </submittedName>
</protein>
<sequence>MSSSRDPSRSSLPPLAEPKAVTLTRHHLVGEDVPVPDLPPPSPPPQDTSLQVPCCQIHCQRAPCCRHPSHSRIHHHRPPNRRLLPPVCPLATIIVIMAAVEEGRGEDTATVRRGERDERRG</sequence>
<feature type="region of interest" description="Disordered" evidence="1">
    <location>
        <begin position="102"/>
        <end position="121"/>
    </location>
</feature>
<feature type="region of interest" description="Disordered" evidence="1">
    <location>
        <begin position="1"/>
        <end position="50"/>
    </location>
</feature>
<evidence type="ECO:0000313" key="3">
    <source>
        <dbReference type="Proteomes" id="UP000000763"/>
    </source>
</evidence>
<dbReference type="AlphaFoldDB" id="Q6ZBF2"/>
<feature type="compositionally biased region" description="Low complexity" evidence="1">
    <location>
        <begin position="1"/>
        <end position="14"/>
    </location>
</feature>
<organism evidence="2 3">
    <name type="scientific">Oryza sativa subsp. japonica</name>
    <name type="common">Rice</name>
    <dbReference type="NCBI Taxonomy" id="39947"/>
    <lineage>
        <taxon>Eukaryota</taxon>
        <taxon>Viridiplantae</taxon>
        <taxon>Streptophyta</taxon>
        <taxon>Embryophyta</taxon>
        <taxon>Tracheophyta</taxon>
        <taxon>Spermatophyta</taxon>
        <taxon>Magnoliopsida</taxon>
        <taxon>Liliopsida</taxon>
        <taxon>Poales</taxon>
        <taxon>Poaceae</taxon>
        <taxon>BOP clade</taxon>
        <taxon>Oryzoideae</taxon>
        <taxon>Oryzeae</taxon>
        <taxon>Oryzinae</taxon>
        <taxon>Oryza</taxon>
        <taxon>Oryza sativa</taxon>
    </lineage>
</organism>
<reference evidence="3" key="1">
    <citation type="journal article" date="2005" name="Nature">
        <title>The map-based sequence of the rice genome.</title>
        <authorList>
            <consortium name="International rice genome sequencing project (IRGSP)"/>
            <person name="Matsumoto T."/>
            <person name="Wu J."/>
            <person name="Kanamori H."/>
            <person name="Katayose Y."/>
            <person name="Fujisawa M."/>
            <person name="Namiki N."/>
            <person name="Mizuno H."/>
            <person name="Yamamoto K."/>
            <person name="Antonio B.A."/>
            <person name="Baba T."/>
            <person name="Sakata K."/>
            <person name="Nagamura Y."/>
            <person name="Aoki H."/>
            <person name="Arikawa K."/>
            <person name="Arita K."/>
            <person name="Bito T."/>
            <person name="Chiden Y."/>
            <person name="Fujitsuka N."/>
            <person name="Fukunaka R."/>
            <person name="Hamada M."/>
            <person name="Harada C."/>
            <person name="Hayashi A."/>
            <person name="Hijishita S."/>
            <person name="Honda M."/>
            <person name="Hosokawa S."/>
            <person name="Ichikawa Y."/>
            <person name="Idonuma A."/>
            <person name="Iijima M."/>
            <person name="Ikeda M."/>
            <person name="Ikeno M."/>
            <person name="Ito K."/>
            <person name="Ito S."/>
            <person name="Ito T."/>
            <person name="Ito Y."/>
            <person name="Ito Y."/>
            <person name="Iwabuchi A."/>
            <person name="Kamiya K."/>
            <person name="Karasawa W."/>
            <person name="Kurita K."/>
            <person name="Katagiri S."/>
            <person name="Kikuta A."/>
            <person name="Kobayashi H."/>
            <person name="Kobayashi N."/>
            <person name="Machita K."/>
            <person name="Maehara T."/>
            <person name="Masukawa M."/>
            <person name="Mizubayashi T."/>
            <person name="Mukai Y."/>
            <person name="Nagasaki H."/>
            <person name="Nagata Y."/>
            <person name="Naito S."/>
            <person name="Nakashima M."/>
            <person name="Nakama Y."/>
            <person name="Nakamichi Y."/>
            <person name="Nakamura M."/>
            <person name="Meguro A."/>
            <person name="Negishi M."/>
            <person name="Ohta I."/>
            <person name="Ohta T."/>
            <person name="Okamoto M."/>
            <person name="Ono N."/>
            <person name="Saji S."/>
            <person name="Sakaguchi M."/>
            <person name="Sakai K."/>
            <person name="Shibata M."/>
            <person name="Shimokawa T."/>
            <person name="Song J."/>
            <person name="Takazaki Y."/>
            <person name="Terasawa K."/>
            <person name="Tsugane M."/>
            <person name="Tsuji K."/>
            <person name="Ueda S."/>
            <person name="Waki K."/>
            <person name="Yamagata H."/>
            <person name="Yamamoto M."/>
            <person name="Yamamoto S."/>
            <person name="Yamane H."/>
            <person name="Yoshiki S."/>
            <person name="Yoshihara R."/>
            <person name="Yukawa K."/>
            <person name="Zhong H."/>
            <person name="Yano M."/>
            <person name="Yuan Q."/>
            <person name="Ouyang S."/>
            <person name="Liu J."/>
            <person name="Jones K.M."/>
            <person name="Gansberger K."/>
            <person name="Moffat K."/>
            <person name="Hill J."/>
            <person name="Bera J."/>
            <person name="Fadrosh D."/>
            <person name="Jin S."/>
            <person name="Johri S."/>
            <person name="Kim M."/>
            <person name="Overton L."/>
            <person name="Reardon M."/>
            <person name="Tsitrin T."/>
            <person name="Vuong H."/>
            <person name="Weaver B."/>
            <person name="Ciecko A."/>
            <person name="Tallon L."/>
            <person name="Jackson J."/>
            <person name="Pai G."/>
            <person name="Aken S.V."/>
            <person name="Utterback T."/>
            <person name="Reidmuller S."/>
            <person name="Feldblyum T."/>
            <person name="Hsiao J."/>
            <person name="Zismann V."/>
            <person name="Iobst S."/>
            <person name="de Vazeille A.R."/>
            <person name="Buell C.R."/>
            <person name="Ying K."/>
            <person name="Li Y."/>
            <person name="Lu T."/>
            <person name="Huang Y."/>
            <person name="Zhao Q."/>
            <person name="Feng Q."/>
            <person name="Zhang L."/>
            <person name="Zhu J."/>
            <person name="Weng Q."/>
            <person name="Mu J."/>
            <person name="Lu Y."/>
            <person name="Fan D."/>
            <person name="Liu Y."/>
            <person name="Guan J."/>
            <person name="Zhang Y."/>
            <person name="Yu S."/>
            <person name="Liu X."/>
            <person name="Zhang Y."/>
            <person name="Hong G."/>
            <person name="Han B."/>
            <person name="Choisne N."/>
            <person name="Demange N."/>
            <person name="Orjeda G."/>
            <person name="Samain S."/>
            <person name="Cattolico L."/>
            <person name="Pelletier E."/>
            <person name="Couloux A."/>
            <person name="Segurens B."/>
            <person name="Wincker P."/>
            <person name="D'Hont A."/>
            <person name="Scarpelli C."/>
            <person name="Weissenbach J."/>
            <person name="Salanoubat M."/>
            <person name="Quetier F."/>
            <person name="Yu Y."/>
            <person name="Kim H.R."/>
            <person name="Rambo T."/>
            <person name="Currie J."/>
            <person name="Collura K."/>
            <person name="Luo M."/>
            <person name="Yang T."/>
            <person name="Ammiraju J.S.S."/>
            <person name="Engler F."/>
            <person name="Soderlund C."/>
            <person name="Wing R.A."/>
            <person name="Palmer L.E."/>
            <person name="de la Bastide M."/>
            <person name="Spiegel L."/>
            <person name="Nascimento L."/>
            <person name="Zutavern T."/>
            <person name="O'Shaughnessy A."/>
            <person name="Dike S."/>
            <person name="Dedhia N."/>
            <person name="Preston R."/>
            <person name="Balija V."/>
            <person name="McCombie W.R."/>
            <person name="Chow T."/>
            <person name="Chen H."/>
            <person name="Chung M."/>
            <person name="Chen C."/>
            <person name="Shaw J."/>
            <person name="Wu H."/>
            <person name="Hsiao K."/>
            <person name="Chao Y."/>
            <person name="Chu M."/>
            <person name="Cheng C."/>
            <person name="Hour A."/>
            <person name="Lee P."/>
            <person name="Lin S."/>
            <person name="Lin Y."/>
            <person name="Liou J."/>
            <person name="Liu S."/>
            <person name="Hsing Y."/>
            <person name="Raghuvanshi S."/>
            <person name="Mohanty A."/>
            <person name="Bharti A.K."/>
            <person name="Gaur A."/>
            <person name="Gupta V."/>
            <person name="Kumar D."/>
            <person name="Ravi V."/>
            <person name="Vij S."/>
            <person name="Kapur A."/>
            <person name="Khurana P."/>
            <person name="Khurana P."/>
            <person name="Khurana J.P."/>
            <person name="Tyagi A.K."/>
            <person name="Gaikwad K."/>
            <person name="Singh A."/>
            <person name="Dalal V."/>
            <person name="Srivastava S."/>
            <person name="Dixit A."/>
            <person name="Pal A.K."/>
            <person name="Ghazi I.A."/>
            <person name="Yadav M."/>
            <person name="Pandit A."/>
            <person name="Bhargava A."/>
            <person name="Sureshbabu K."/>
            <person name="Batra K."/>
            <person name="Sharma T.R."/>
            <person name="Mohapatra T."/>
            <person name="Singh N.K."/>
            <person name="Messing J."/>
            <person name="Nelson A.B."/>
            <person name="Fuks G."/>
            <person name="Kavchok S."/>
            <person name="Keizer G."/>
            <person name="Linton E."/>
            <person name="Llaca V."/>
            <person name="Song R."/>
            <person name="Tanyolac B."/>
            <person name="Young S."/>
            <person name="Ho-Il K."/>
            <person name="Hahn J.H."/>
            <person name="Sangsakoo G."/>
            <person name="Vanavichit A."/>
            <person name="de Mattos Luiz.A.T."/>
            <person name="Zimmer P.D."/>
            <person name="Malone G."/>
            <person name="Dellagostin O."/>
            <person name="de Oliveira A.C."/>
            <person name="Bevan M."/>
            <person name="Bancroft I."/>
            <person name="Minx P."/>
            <person name="Cordum H."/>
            <person name="Wilson R."/>
            <person name="Cheng Z."/>
            <person name="Jin W."/>
            <person name="Jiang J."/>
            <person name="Leong S.A."/>
            <person name="Iwama H."/>
            <person name="Gojobori T."/>
            <person name="Itoh T."/>
            <person name="Niimura Y."/>
            <person name="Fujii Y."/>
            <person name="Habara T."/>
            <person name="Sakai H."/>
            <person name="Sato Y."/>
            <person name="Wilson G."/>
            <person name="Kumar K."/>
            <person name="McCouch S."/>
            <person name="Juretic N."/>
            <person name="Hoen D."/>
            <person name="Wright S."/>
            <person name="Bruskiewich R."/>
            <person name="Bureau T."/>
            <person name="Miyao A."/>
            <person name="Hirochika H."/>
            <person name="Nishikawa T."/>
            <person name="Kadowaki K."/>
            <person name="Sugiura M."/>
            <person name="Burr B."/>
            <person name="Sasaki T."/>
        </authorList>
    </citation>
    <scope>NUCLEOTIDE SEQUENCE [LARGE SCALE GENOMIC DNA]</scope>
    <source>
        <strain evidence="3">cv. Nipponbare</strain>
    </source>
</reference>
<dbReference type="Proteomes" id="UP000000763">
    <property type="component" value="Chromosome 8"/>
</dbReference>